<comment type="subcellular location">
    <subcellularLocation>
        <location evidence="1">Cell membrane</location>
        <topology evidence="1">Peripheral membrane protein</topology>
        <orientation evidence="1">Cytoplasmic side</orientation>
    </subcellularLocation>
</comment>
<dbReference type="RefSeq" id="WP_184426389.1">
    <property type="nucleotide sequence ID" value="NZ_AP027362.1"/>
</dbReference>
<keyword evidence="4" id="KW-0813">Transport</keyword>
<evidence type="ECO:0000256" key="9">
    <source>
        <dbReference type="ARBA" id="ARBA00023136"/>
    </source>
</evidence>
<dbReference type="GO" id="GO:0003774">
    <property type="term" value="F:cytoskeletal motor activity"/>
    <property type="evidence" value="ECO:0007669"/>
    <property type="project" value="InterPro"/>
</dbReference>
<evidence type="ECO:0000256" key="11">
    <source>
        <dbReference type="SAM" id="Coils"/>
    </source>
</evidence>
<dbReference type="GO" id="GO:0071973">
    <property type="term" value="P:bacterial-type flagellum-dependent cell motility"/>
    <property type="evidence" value="ECO:0007669"/>
    <property type="project" value="InterPro"/>
</dbReference>
<gene>
    <name evidence="12" type="ORF">HNQ55_003407</name>
</gene>
<evidence type="ECO:0000256" key="5">
    <source>
        <dbReference type="ARBA" id="ARBA00022475"/>
    </source>
</evidence>
<protein>
    <recommendedName>
        <fullName evidence="3">Flagellar FliJ protein</fullName>
    </recommendedName>
</protein>
<evidence type="ECO:0000256" key="2">
    <source>
        <dbReference type="ARBA" id="ARBA00010004"/>
    </source>
</evidence>
<dbReference type="GO" id="GO:0015031">
    <property type="term" value="P:protein transport"/>
    <property type="evidence" value="ECO:0007669"/>
    <property type="project" value="UniProtKB-KW"/>
</dbReference>
<accession>A0A7X0TV45</accession>
<keyword evidence="6" id="KW-0145">Chemotaxis</keyword>
<dbReference type="InterPro" id="IPR053716">
    <property type="entry name" value="Flag_assembly_chemotaxis_eff"/>
</dbReference>
<evidence type="ECO:0000256" key="3">
    <source>
        <dbReference type="ARBA" id="ARBA00020392"/>
    </source>
</evidence>
<evidence type="ECO:0000313" key="12">
    <source>
        <dbReference type="EMBL" id="MBB6544873.1"/>
    </source>
</evidence>
<feature type="coiled-coil region" evidence="11">
    <location>
        <begin position="14"/>
        <end position="41"/>
    </location>
</feature>
<keyword evidence="11" id="KW-0175">Coiled coil</keyword>
<keyword evidence="8" id="KW-0653">Protein transport</keyword>
<evidence type="ECO:0000256" key="10">
    <source>
        <dbReference type="ARBA" id="ARBA00023225"/>
    </source>
</evidence>
<name>A0A7X0TV45_9GAMM</name>
<dbReference type="GO" id="GO:0044781">
    <property type="term" value="P:bacterial-type flagellum organization"/>
    <property type="evidence" value="ECO:0007669"/>
    <property type="project" value="UniProtKB-KW"/>
</dbReference>
<keyword evidence="12" id="KW-0966">Cell projection</keyword>
<keyword evidence="9" id="KW-0472">Membrane</keyword>
<evidence type="ECO:0000256" key="6">
    <source>
        <dbReference type="ARBA" id="ARBA00022500"/>
    </source>
</evidence>
<dbReference type="NCBIfam" id="TIGR02473">
    <property type="entry name" value="flagell_FliJ"/>
    <property type="match status" value="1"/>
</dbReference>
<dbReference type="PANTHER" id="PTHR38786">
    <property type="entry name" value="FLAGELLAR FLIJ PROTEIN"/>
    <property type="match status" value="1"/>
</dbReference>
<dbReference type="Pfam" id="PF02050">
    <property type="entry name" value="FliJ"/>
    <property type="match status" value="1"/>
</dbReference>
<dbReference type="GO" id="GO:0006935">
    <property type="term" value="P:chemotaxis"/>
    <property type="evidence" value="ECO:0007669"/>
    <property type="project" value="UniProtKB-KW"/>
</dbReference>
<keyword evidence="5" id="KW-1003">Cell membrane</keyword>
<keyword evidence="13" id="KW-1185">Reference proteome</keyword>
<dbReference type="Gene3D" id="1.10.287.1700">
    <property type="match status" value="1"/>
</dbReference>
<evidence type="ECO:0000256" key="1">
    <source>
        <dbReference type="ARBA" id="ARBA00004413"/>
    </source>
</evidence>
<keyword evidence="12" id="KW-0282">Flagellum</keyword>
<dbReference type="PANTHER" id="PTHR38786:SF1">
    <property type="entry name" value="FLAGELLAR FLIJ PROTEIN"/>
    <property type="match status" value="1"/>
</dbReference>
<organism evidence="12 13">
    <name type="scientific">Thalassotalea piscium</name>
    <dbReference type="NCBI Taxonomy" id="1230533"/>
    <lineage>
        <taxon>Bacteria</taxon>
        <taxon>Pseudomonadati</taxon>
        <taxon>Pseudomonadota</taxon>
        <taxon>Gammaproteobacteria</taxon>
        <taxon>Alteromonadales</taxon>
        <taxon>Colwelliaceae</taxon>
        <taxon>Thalassotalea</taxon>
    </lineage>
</organism>
<dbReference type="GO" id="GO:0009288">
    <property type="term" value="C:bacterial-type flagellum"/>
    <property type="evidence" value="ECO:0007669"/>
    <property type="project" value="InterPro"/>
</dbReference>
<evidence type="ECO:0000313" key="13">
    <source>
        <dbReference type="Proteomes" id="UP000537141"/>
    </source>
</evidence>
<reference evidence="12 13" key="1">
    <citation type="submission" date="2020-08" db="EMBL/GenBank/DDBJ databases">
        <title>Genomic Encyclopedia of Type Strains, Phase IV (KMG-IV): sequencing the most valuable type-strain genomes for metagenomic binning, comparative biology and taxonomic classification.</title>
        <authorList>
            <person name="Goeker M."/>
        </authorList>
    </citation>
    <scope>NUCLEOTIDE SEQUENCE [LARGE SCALE GENOMIC DNA]</scope>
    <source>
        <strain evidence="12 13">DSM 26287</strain>
    </source>
</reference>
<proteinExistence type="inferred from homology"/>
<dbReference type="EMBL" id="JACHHU010000038">
    <property type="protein sequence ID" value="MBB6544873.1"/>
    <property type="molecule type" value="Genomic_DNA"/>
</dbReference>
<comment type="similarity">
    <text evidence="2">Belongs to the FliJ family.</text>
</comment>
<dbReference type="AlphaFoldDB" id="A0A7X0TV45"/>
<keyword evidence="12" id="KW-0969">Cilium</keyword>
<dbReference type="PRINTS" id="PR01004">
    <property type="entry name" value="FLGFLIJ"/>
</dbReference>
<dbReference type="InterPro" id="IPR012823">
    <property type="entry name" value="Flagell_FliJ"/>
</dbReference>
<dbReference type="InterPro" id="IPR052570">
    <property type="entry name" value="FliJ"/>
</dbReference>
<dbReference type="GO" id="GO:0005886">
    <property type="term" value="C:plasma membrane"/>
    <property type="evidence" value="ECO:0007669"/>
    <property type="project" value="UniProtKB-SubCell"/>
</dbReference>
<sequence length="147" mass="17628">MSLQQLNTLYKYEYDKEQKAAQQLQLAEQDYQQNLLRLQNVGDYRLEYMKRLEQRSLEGIDSATYRHFHAFIAKLDNAAEQVEIAITQAKALVEQSKKLWLAQRQKVKAVEQLQQQKLKQKVNLENKREQAMFDEFATQQYIRRHHQ</sequence>
<feature type="coiled-coil region" evidence="11">
    <location>
        <begin position="72"/>
        <end position="130"/>
    </location>
</feature>
<comment type="caution">
    <text evidence="12">The sequence shown here is derived from an EMBL/GenBank/DDBJ whole genome shotgun (WGS) entry which is preliminary data.</text>
</comment>
<keyword evidence="7" id="KW-1005">Bacterial flagellum biogenesis</keyword>
<evidence type="ECO:0000256" key="7">
    <source>
        <dbReference type="ARBA" id="ARBA00022795"/>
    </source>
</evidence>
<dbReference type="InterPro" id="IPR018006">
    <property type="entry name" value="Flag_FliJ_proteobac"/>
</dbReference>
<evidence type="ECO:0000256" key="4">
    <source>
        <dbReference type="ARBA" id="ARBA00022448"/>
    </source>
</evidence>
<evidence type="ECO:0000256" key="8">
    <source>
        <dbReference type="ARBA" id="ARBA00022927"/>
    </source>
</evidence>
<dbReference type="Proteomes" id="UP000537141">
    <property type="component" value="Unassembled WGS sequence"/>
</dbReference>
<keyword evidence="10" id="KW-1006">Bacterial flagellum protein export</keyword>